<dbReference type="Proteomes" id="UP001164803">
    <property type="component" value="Chromosome"/>
</dbReference>
<feature type="domain" description="FAD-binding" evidence="7">
    <location>
        <begin position="6"/>
        <end position="348"/>
    </location>
</feature>
<dbReference type="InterPro" id="IPR050493">
    <property type="entry name" value="FAD-dep_Monooxygenase_BioMet"/>
</dbReference>
<evidence type="ECO:0000256" key="3">
    <source>
        <dbReference type="ARBA" id="ARBA00022827"/>
    </source>
</evidence>
<evidence type="ECO:0000256" key="6">
    <source>
        <dbReference type="SAM" id="Phobius"/>
    </source>
</evidence>
<reference evidence="8" key="1">
    <citation type="submission" date="2022-08" db="EMBL/GenBank/DDBJ databases">
        <title>Alicyclobacillus dauci DSM2870, complete genome.</title>
        <authorList>
            <person name="Wang Q."/>
            <person name="Cai R."/>
            <person name="Wang Z."/>
        </authorList>
    </citation>
    <scope>NUCLEOTIDE SEQUENCE</scope>
    <source>
        <strain evidence="8">DSM 28700</strain>
    </source>
</reference>
<evidence type="ECO:0000256" key="5">
    <source>
        <dbReference type="ARBA" id="ARBA00023033"/>
    </source>
</evidence>
<dbReference type="SUPFAM" id="SSF51905">
    <property type="entry name" value="FAD/NAD(P)-binding domain"/>
    <property type="match status" value="1"/>
</dbReference>
<evidence type="ECO:0000256" key="4">
    <source>
        <dbReference type="ARBA" id="ARBA00023002"/>
    </source>
</evidence>
<keyword evidence="2" id="KW-0285">Flavoprotein</keyword>
<keyword evidence="9" id="KW-1185">Reference proteome</keyword>
<gene>
    <name evidence="8" type="ORF">NZD86_15295</name>
</gene>
<dbReference type="SUPFAM" id="SSF54373">
    <property type="entry name" value="FAD-linked reductases, C-terminal domain"/>
    <property type="match status" value="1"/>
</dbReference>
<feature type="transmembrane region" description="Helical" evidence="6">
    <location>
        <begin position="6"/>
        <end position="25"/>
    </location>
</feature>
<sequence>MNPTDVSILLIGGGIGGLTAALAIAKSGRSVCVLEQAPEFAEIGAGLQLAPNAVRVLDELGLTGVISQYAVFPKRLVLMDALHGGELSALDLGPAFRERYGHPYVVMHRSDLHSILLEACRSEGNVNLLTDKKVIHVEELDNQVRVSCSDGSTYLAEAVVGADGLWSTTRELVSHDSPICAEYVAYRGTIPMHEVMQYARLDDVVMWIGPNLHFVQYPVRRKELYNQVAVFKSKRYRKDTDYWGTPDELDDVFNACCPAVATAVTYMQRDRRWPMYDREPIENWTLGRFTLLGDAAHPMLQYIAQGACQAIEDGACLAEKLDHYQGRIHDAFAAYQQERTVRTAKVQRTARFYGDIIHTTDHVTTVLRNAFMSKRPASDYSVVDWLYGHKVTVGQ</sequence>
<evidence type="ECO:0000259" key="7">
    <source>
        <dbReference type="Pfam" id="PF01494"/>
    </source>
</evidence>
<dbReference type="InterPro" id="IPR036188">
    <property type="entry name" value="FAD/NAD-bd_sf"/>
</dbReference>
<dbReference type="RefSeq" id="WP_268042915.1">
    <property type="nucleotide sequence ID" value="NZ_CP104064.1"/>
</dbReference>
<dbReference type="PRINTS" id="PR00420">
    <property type="entry name" value="RNGMNOXGNASE"/>
</dbReference>
<protein>
    <submittedName>
        <fullName evidence="8">FAD-dependent monooxygenase</fullName>
    </submittedName>
</protein>
<keyword evidence="4" id="KW-0560">Oxidoreductase</keyword>
<evidence type="ECO:0000313" key="8">
    <source>
        <dbReference type="EMBL" id="WAH35632.1"/>
    </source>
</evidence>
<dbReference type="PANTHER" id="PTHR13789:SF318">
    <property type="entry name" value="GERANYLGERANYL DIPHOSPHATE REDUCTASE"/>
    <property type="match status" value="1"/>
</dbReference>
<dbReference type="Gene3D" id="3.50.50.60">
    <property type="entry name" value="FAD/NAD(P)-binding domain"/>
    <property type="match status" value="1"/>
</dbReference>
<dbReference type="EMBL" id="CP104064">
    <property type="protein sequence ID" value="WAH35632.1"/>
    <property type="molecule type" value="Genomic_DNA"/>
</dbReference>
<evidence type="ECO:0000256" key="1">
    <source>
        <dbReference type="ARBA" id="ARBA00001974"/>
    </source>
</evidence>
<keyword evidence="3" id="KW-0274">FAD</keyword>
<dbReference type="PANTHER" id="PTHR13789">
    <property type="entry name" value="MONOOXYGENASE"/>
    <property type="match status" value="1"/>
</dbReference>
<keyword evidence="6" id="KW-0472">Membrane</keyword>
<keyword evidence="5 8" id="KW-0503">Monooxygenase</keyword>
<dbReference type="InterPro" id="IPR002938">
    <property type="entry name" value="FAD-bd"/>
</dbReference>
<keyword evidence="6" id="KW-0812">Transmembrane</keyword>
<proteinExistence type="predicted"/>
<comment type="cofactor">
    <cofactor evidence="1">
        <name>FAD</name>
        <dbReference type="ChEBI" id="CHEBI:57692"/>
    </cofactor>
</comment>
<evidence type="ECO:0000256" key="2">
    <source>
        <dbReference type="ARBA" id="ARBA00022630"/>
    </source>
</evidence>
<organism evidence="8 9">
    <name type="scientific">Alicyclobacillus dauci</name>
    <dbReference type="NCBI Taxonomy" id="1475485"/>
    <lineage>
        <taxon>Bacteria</taxon>
        <taxon>Bacillati</taxon>
        <taxon>Bacillota</taxon>
        <taxon>Bacilli</taxon>
        <taxon>Bacillales</taxon>
        <taxon>Alicyclobacillaceae</taxon>
        <taxon>Alicyclobacillus</taxon>
    </lineage>
</organism>
<evidence type="ECO:0000313" key="9">
    <source>
        <dbReference type="Proteomes" id="UP001164803"/>
    </source>
</evidence>
<keyword evidence="6" id="KW-1133">Transmembrane helix</keyword>
<dbReference type="GO" id="GO:0004497">
    <property type="term" value="F:monooxygenase activity"/>
    <property type="evidence" value="ECO:0007669"/>
    <property type="project" value="UniProtKB-KW"/>
</dbReference>
<accession>A0ABY6YYV8</accession>
<name>A0ABY6YYV8_9BACL</name>
<dbReference type="Pfam" id="PF01494">
    <property type="entry name" value="FAD_binding_3"/>
    <property type="match status" value="1"/>
</dbReference>